<evidence type="ECO:0000313" key="2">
    <source>
        <dbReference type="Proteomes" id="UP000279271"/>
    </source>
</evidence>
<dbReference type="EMBL" id="QOKY01000202">
    <property type="protein sequence ID" value="RMZ53023.1"/>
    <property type="molecule type" value="Genomic_DNA"/>
</dbReference>
<sequence length="135" mass="14201">MLDNSSADSLCRSEGYSKASSTQTNTLDALGLSVSAVKMSPFEVITARSTTIIVAVECLKAGQKACAADRDGNIGTGNKGKYNFGDNVGDSNIGNSNKGDLNWGFNNKGTNLRCNNAVGTRKGPNMCDLKDLRKS</sequence>
<evidence type="ECO:0000313" key="1">
    <source>
        <dbReference type="EMBL" id="RMZ53023.1"/>
    </source>
</evidence>
<feature type="non-terminal residue" evidence="1">
    <location>
        <position position="135"/>
    </location>
</feature>
<dbReference type="Proteomes" id="UP000279271">
    <property type="component" value="Unassembled WGS sequence"/>
</dbReference>
<proteinExistence type="predicted"/>
<organism evidence="1 2">
    <name type="scientific">Auxenochlorella protothecoides</name>
    <name type="common">Green microalga</name>
    <name type="synonym">Chlorella protothecoides</name>
    <dbReference type="NCBI Taxonomy" id="3075"/>
    <lineage>
        <taxon>Eukaryota</taxon>
        <taxon>Viridiplantae</taxon>
        <taxon>Chlorophyta</taxon>
        <taxon>core chlorophytes</taxon>
        <taxon>Trebouxiophyceae</taxon>
        <taxon>Chlorellales</taxon>
        <taxon>Chlorellaceae</taxon>
        <taxon>Auxenochlorella</taxon>
    </lineage>
</organism>
<gene>
    <name evidence="1" type="ORF">APUTEX25_001142</name>
</gene>
<reference evidence="2" key="1">
    <citation type="journal article" date="2018" name="Algal Res.">
        <title>Characterization of plant carbon substrate utilization by Auxenochlorella protothecoides.</title>
        <authorList>
            <person name="Vogler B.W."/>
            <person name="Starkenburg S.R."/>
            <person name="Sudasinghe N."/>
            <person name="Schambach J.Y."/>
            <person name="Rollin J.A."/>
            <person name="Pattathil S."/>
            <person name="Barry A.N."/>
        </authorList>
    </citation>
    <scope>NUCLEOTIDE SEQUENCE [LARGE SCALE GENOMIC DNA]</scope>
    <source>
        <strain evidence="2">UTEX 25</strain>
    </source>
</reference>
<protein>
    <submittedName>
        <fullName evidence="1">Uncharacterized protein</fullName>
    </submittedName>
</protein>
<dbReference type="AlphaFoldDB" id="A0A3M7KR73"/>
<accession>A0A3M7KR73</accession>
<comment type="caution">
    <text evidence="1">The sequence shown here is derived from an EMBL/GenBank/DDBJ whole genome shotgun (WGS) entry which is preliminary data.</text>
</comment>
<name>A0A3M7KR73_AUXPR</name>
<feature type="non-terminal residue" evidence="1">
    <location>
        <position position="1"/>
    </location>
</feature>